<dbReference type="PATRIC" id="fig|1800.3.peg.819"/>
<comment type="caution">
    <text evidence="2">The sequence shown here is derived from an EMBL/GenBank/DDBJ whole genome shotgun (WGS) entry which is preliminary data.</text>
</comment>
<organism evidence="2 3">
    <name type="scientific">Mycolicibacterium chubuense</name>
    <name type="common">Mycobacterium chubuense</name>
    <dbReference type="NCBI Taxonomy" id="1800"/>
    <lineage>
        <taxon>Bacteria</taxon>
        <taxon>Bacillati</taxon>
        <taxon>Actinomycetota</taxon>
        <taxon>Actinomycetes</taxon>
        <taxon>Mycobacteriales</taxon>
        <taxon>Mycobacteriaceae</taxon>
        <taxon>Mycolicibacterium</taxon>
    </lineage>
</organism>
<dbReference type="RefSeq" id="WP_174894755.1">
    <property type="nucleotide sequence ID" value="NZ_JYNX01000018.1"/>
</dbReference>
<proteinExistence type="predicted"/>
<reference evidence="2 3" key="1">
    <citation type="journal article" date="2015" name="Genome Biol. Evol.">
        <title>Characterization of Three Mycobacterium spp. with Potential Use in Bioremediation by Genome Sequencing and Comparative Genomics.</title>
        <authorList>
            <person name="Das S."/>
            <person name="Pettersson B.M."/>
            <person name="Behra P.R."/>
            <person name="Ramesh M."/>
            <person name="Dasgupta S."/>
            <person name="Bhattacharya A."/>
            <person name="Kirsebom L.A."/>
        </authorList>
    </citation>
    <scope>NUCLEOTIDE SEQUENCE [LARGE SCALE GENOMIC DNA]</scope>
    <source>
        <strain evidence="2 3">DSM 44219</strain>
    </source>
</reference>
<dbReference type="Proteomes" id="UP000036176">
    <property type="component" value="Unassembled WGS sequence"/>
</dbReference>
<feature type="region of interest" description="Disordered" evidence="1">
    <location>
        <begin position="1"/>
        <end position="23"/>
    </location>
</feature>
<accession>A0A0J6WQ27</accession>
<protein>
    <submittedName>
        <fullName evidence="2">Uncharacterized protein</fullName>
    </submittedName>
</protein>
<name>A0A0J6WQ27_MYCCU</name>
<dbReference type="AlphaFoldDB" id="A0A0J6WQ27"/>
<gene>
    <name evidence="2" type="ORF">MCHUDSM44219_00815</name>
</gene>
<dbReference type="EMBL" id="JYNX01000018">
    <property type="protein sequence ID" value="KMO84223.1"/>
    <property type="molecule type" value="Genomic_DNA"/>
</dbReference>
<sequence>MKSFPLRVVTSVESDQPSPHGLWESDPDAIAWDFLGSEFTGLAYANWPIERRVGAYLTHNGMAQLWNNGDAHAAVLHRVLANVGAALRNGTLPTATWAGSRLHPRAERIAVSG</sequence>
<keyword evidence="3" id="KW-1185">Reference proteome</keyword>
<evidence type="ECO:0000313" key="3">
    <source>
        <dbReference type="Proteomes" id="UP000036176"/>
    </source>
</evidence>
<evidence type="ECO:0000256" key="1">
    <source>
        <dbReference type="SAM" id="MobiDB-lite"/>
    </source>
</evidence>
<evidence type="ECO:0000313" key="2">
    <source>
        <dbReference type="EMBL" id="KMO84223.1"/>
    </source>
</evidence>